<name>A0ABR2DCY1_9ROSI</name>
<evidence type="ECO:0000313" key="2">
    <source>
        <dbReference type="EMBL" id="KAK8535558.1"/>
    </source>
</evidence>
<evidence type="ECO:0000259" key="1">
    <source>
        <dbReference type="Pfam" id="PF13456"/>
    </source>
</evidence>
<dbReference type="PANTHER" id="PTHR47074:SF11">
    <property type="entry name" value="REVERSE TRANSCRIPTASE-LIKE PROTEIN"/>
    <property type="match status" value="1"/>
</dbReference>
<keyword evidence="3" id="KW-1185">Reference proteome</keyword>
<feature type="domain" description="RNase H type-1" evidence="1">
    <location>
        <begin position="152"/>
        <end position="222"/>
    </location>
</feature>
<dbReference type="CDD" id="cd06222">
    <property type="entry name" value="RNase_H_like"/>
    <property type="match status" value="1"/>
</dbReference>
<dbReference type="InterPro" id="IPR002156">
    <property type="entry name" value="RNaseH_domain"/>
</dbReference>
<dbReference type="Gene3D" id="3.30.420.10">
    <property type="entry name" value="Ribonuclease H-like superfamily/Ribonuclease H"/>
    <property type="match status" value="1"/>
</dbReference>
<dbReference type="InterPro" id="IPR012337">
    <property type="entry name" value="RNaseH-like_sf"/>
</dbReference>
<dbReference type="InterPro" id="IPR052929">
    <property type="entry name" value="RNase_H-like_EbsB-rel"/>
</dbReference>
<gene>
    <name evidence="2" type="ORF">V6N12_057074</name>
</gene>
<dbReference type="InterPro" id="IPR036397">
    <property type="entry name" value="RNaseH_sf"/>
</dbReference>
<dbReference type="EMBL" id="JBBPBM010000030">
    <property type="protein sequence ID" value="KAK8535558.1"/>
    <property type="molecule type" value="Genomic_DNA"/>
</dbReference>
<dbReference type="Proteomes" id="UP001472677">
    <property type="component" value="Unassembled WGS sequence"/>
</dbReference>
<protein>
    <recommendedName>
        <fullName evidence="1">RNase H type-1 domain-containing protein</fullName>
    </recommendedName>
</protein>
<dbReference type="PANTHER" id="PTHR47074">
    <property type="entry name" value="BNAC02G40300D PROTEIN"/>
    <property type="match status" value="1"/>
</dbReference>
<reference evidence="2 3" key="1">
    <citation type="journal article" date="2024" name="G3 (Bethesda)">
        <title>Genome assembly of Hibiscus sabdariffa L. provides insights into metabolisms of medicinal natural products.</title>
        <authorList>
            <person name="Kim T."/>
        </authorList>
    </citation>
    <scope>NUCLEOTIDE SEQUENCE [LARGE SCALE GENOMIC DNA]</scope>
    <source>
        <strain evidence="2">TK-2024</strain>
        <tissue evidence="2">Old leaves</tissue>
    </source>
</reference>
<dbReference type="InterPro" id="IPR044730">
    <property type="entry name" value="RNase_H-like_dom_plant"/>
</dbReference>
<organism evidence="2 3">
    <name type="scientific">Hibiscus sabdariffa</name>
    <name type="common">roselle</name>
    <dbReference type="NCBI Taxonomy" id="183260"/>
    <lineage>
        <taxon>Eukaryota</taxon>
        <taxon>Viridiplantae</taxon>
        <taxon>Streptophyta</taxon>
        <taxon>Embryophyta</taxon>
        <taxon>Tracheophyta</taxon>
        <taxon>Spermatophyta</taxon>
        <taxon>Magnoliopsida</taxon>
        <taxon>eudicotyledons</taxon>
        <taxon>Gunneridae</taxon>
        <taxon>Pentapetalae</taxon>
        <taxon>rosids</taxon>
        <taxon>malvids</taxon>
        <taxon>Malvales</taxon>
        <taxon>Malvaceae</taxon>
        <taxon>Malvoideae</taxon>
        <taxon>Hibiscus</taxon>
    </lineage>
</organism>
<comment type="caution">
    <text evidence="2">The sequence shown here is derived from an EMBL/GenBank/DDBJ whole genome shotgun (WGS) entry which is preliminary data.</text>
</comment>
<accession>A0ABR2DCY1</accession>
<evidence type="ECO:0000313" key="3">
    <source>
        <dbReference type="Proteomes" id="UP001472677"/>
    </source>
</evidence>
<proteinExistence type="predicted"/>
<dbReference type="SUPFAM" id="SSF53098">
    <property type="entry name" value="Ribonuclease H-like"/>
    <property type="match status" value="1"/>
</dbReference>
<dbReference type="Pfam" id="PF13456">
    <property type="entry name" value="RVT_3"/>
    <property type="match status" value="1"/>
</dbReference>
<sequence>MTQDRLPIASRIRAASLGLLLYPFCTSEVENPLHAFRDYPDAVEALYLGGFPDAIISSTASSILDWLVETVGLLSHSAFAKLLLLLWNTWNRRNRLIHDSHLQPVWATVTAATLLHEDFLSGNDSMHRPTSGPLFSSGVRCPPQSGTVAISVDGAFIHDQSTGIGVVARDSNGVVLGELAQHSFGLPYSDYAEVIAILAGLQLACDRGWDRIVLETNCAKVAN</sequence>